<dbReference type="AlphaFoldDB" id="A0A841GBN8"/>
<feature type="region of interest" description="Disordered" evidence="7">
    <location>
        <begin position="24"/>
        <end position="51"/>
    </location>
</feature>
<accession>A0A841GBN8</accession>
<keyword evidence="4" id="KW-0564">Palmitate</keyword>
<dbReference type="Proteomes" id="UP000585721">
    <property type="component" value="Unassembled WGS sequence"/>
</dbReference>
<proteinExistence type="predicted"/>
<feature type="compositionally biased region" description="Low complexity" evidence="7">
    <location>
        <begin position="35"/>
        <end position="44"/>
    </location>
</feature>
<comment type="caution">
    <text evidence="8">The sequence shown here is derived from an EMBL/GenBank/DDBJ whole genome shotgun (WGS) entry which is preliminary data.</text>
</comment>
<keyword evidence="3" id="KW-0472">Membrane</keyword>
<evidence type="ECO:0000256" key="2">
    <source>
        <dbReference type="ARBA" id="ARBA00022729"/>
    </source>
</evidence>
<evidence type="ECO:0000313" key="8">
    <source>
        <dbReference type="EMBL" id="MBB6056558.1"/>
    </source>
</evidence>
<dbReference type="Pfam" id="PF13627">
    <property type="entry name" value="LptM_cons"/>
    <property type="match status" value="1"/>
</dbReference>
<evidence type="ECO:0000313" key="9">
    <source>
        <dbReference type="Proteomes" id="UP000585721"/>
    </source>
</evidence>
<name>A0A841GBN8_9GAMM</name>
<dbReference type="PROSITE" id="PS51257">
    <property type="entry name" value="PROKAR_LIPOPROTEIN"/>
    <property type="match status" value="1"/>
</dbReference>
<evidence type="ECO:0000256" key="3">
    <source>
        <dbReference type="ARBA" id="ARBA00023136"/>
    </source>
</evidence>
<protein>
    <submittedName>
        <fullName evidence="8">Putative small lipoprotein YifL</fullName>
    </submittedName>
</protein>
<evidence type="ECO:0000256" key="4">
    <source>
        <dbReference type="ARBA" id="ARBA00023139"/>
    </source>
</evidence>
<keyword evidence="6 8" id="KW-0449">Lipoprotein</keyword>
<dbReference type="EMBL" id="JACHGR010000008">
    <property type="protein sequence ID" value="MBB6056558.1"/>
    <property type="molecule type" value="Genomic_DNA"/>
</dbReference>
<dbReference type="InterPro" id="IPR032831">
    <property type="entry name" value="LptM_cons"/>
</dbReference>
<evidence type="ECO:0000256" key="7">
    <source>
        <dbReference type="SAM" id="MobiDB-lite"/>
    </source>
</evidence>
<evidence type="ECO:0000256" key="6">
    <source>
        <dbReference type="ARBA" id="ARBA00023288"/>
    </source>
</evidence>
<comment type="subcellular location">
    <subcellularLocation>
        <location evidence="1">Cell outer membrane</location>
        <topology evidence="1">Lipid-anchor</topology>
    </subcellularLocation>
</comment>
<keyword evidence="2" id="KW-0732">Signal</keyword>
<dbReference type="NCBIfam" id="NF047847">
    <property type="entry name" value="SS_mature_LptM"/>
    <property type="match status" value="1"/>
</dbReference>
<reference evidence="8 9" key="1">
    <citation type="submission" date="2020-08" db="EMBL/GenBank/DDBJ databases">
        <title>Genomic Encyclopedia of Type Strains, Phase IV (KMG-IV): sequencing the most valuable type-strain genomes for metagenomic binning, comparative biology and taxonomic classification.</title>
        <authorList>
            <person name="Goeker M."/>
        </authorList>
    </citation>
    <scope>NUCLEOTIDE SEQUENCE [LARGE SCALE GENOMIC DNA]</scope>
    <source>
        <strain evidence="8 9">DSM 22975</strain>
    </source>
</reference>
<sequence length="51" mass="5382">MRTYSVGLALLLAGLLSGCGLKGPLYLPQQPPAKQPTAQPQNQTDNSQTQS</sequence>
<evidence type="ECO:0000256" key="1">
    <source>
        <dbReference type="ARBA" id="ARBA00004459"/>
    </source>
</evidence>
<evidence type="ECO:0000256" key="5">
    <source>
        <dbReference type="ARBA" id="ARBA00023237"/>
    </source>
</evidence>
<organism evidence="8 9">
    <name type="scientific">Tolumonas osonensis</name>
    <dbReference type="NCBI Taxonomy" id="675874"/>
    <lineage>
        <taxon>Bacteria</taxon>
        <taxon>Pseudomonadati</taxon>
        <taxon>Pseudomonadota</taxon>
        <taxon>Gammaproteobacteria</taxon>
        <taxon>Aeromonadales</taxon>
        <taxon>Aeromonadaceae</taxon>
        <taxon>Tolumonas</taxon>
    </lineage>
</organism>
<keyword evidence="9" id="KW-1185">Reference proteome</keyword>
<keyword evidence="5" id="KW-0998">Cell outer membrane</keyword>
<gene>
    <name evidence="8" type="ORF">HNR75_002496</name>
</gene>
<dbReference type="GO" id="GO:0009279">
    <property type="term" value="C:cell outer membrane"/>
    <property type="evidence" value="ECO:0007669"/>
    <property type="project" value="UniProtKB-SubCell"/>
</dbReference>